<proteinExistence type="predicted"/>
<comment type="caution">
    <text evidence="3">The sequence shown here is derived from an EMBL/GenBank/DDBJ whole genome shotgun (WGS) entry which is preliminary data.</text>
</comment>
<dbReference type="AlphaFoldDB" id="A0A225W7N6"/>
<feature type="domain" description="PiggyBac transposable element-derived protein" evidence="2">
    <location>
        <begin position="159"/>
        <end position="234"/>
    </location>
</feature>
<dbReference type="PANTHER" id="PTHR37069:SF2">
    <property type="entry name" value="PIGGYBAC TRANSPOSABLE ELEMENT-DERIVED PROTEIN DOMAIN-CONTAINING PROTEIN"/>
    <property type="match status" value="1"/>
</dbReference>
<keyword evidence="4" id="KW-1185">Reference proteome</keyword>
<feature type="region of interest" description="Disordered" evidence="1">
    <location>
        <begin position="22"/>
        <end position="49"/>
    </location>
</feature>
<dbReference type="EMBL" id="NBNE01001649">
    <property type="protein sequence ID" value="OWZ13179.1"/>
    <property type="molecule type" value="Genomic_DNA"/>
</dbReference>
<evidence type="ECO:0000313" key="4">
    <source>
        <dbReference type="Proteomes" id="UP000198211"/>
    </source>
</evidence>
<dbReference type="InterPro" id="IPR029526">
    <property type="entry name" value="PGBD"/>
</dbReference>
<evidence type="ECO:0000313" key="3">
    <source>
        <dbReference type="EMBL" id="OWZ13179.1"/>
    </source>
</evidence>
<gene>
    <name evidence="3" type="ORF">PHMEG_00013551</name>
</gene>
<accession>A0A225W7N6</accession>
<dbReference type="Proteomes" id="UP000198211">
    <property type="component" value="Unassembled WGS sequence"/>
</dbReference>
<reference evidence="4" key="1">
    <citation type="submission" date="2017-03" db="EMBL/GenBank/DDBJ databases">
        <title>Phytopthora megakarya and P. palmivora, two closely related causual agents of cacao black pod achieved similar genome size and gene model numbers by different mechanisms.</title>
        <authorList>
            <person name="Ali S."/>
            <person name="Shao J."/>
            <person name="Larry D.J."/>
            <person name="Kronmiller B."/>
            <person name="Shen D."/>
            <person name="Strem M.D."/>
            <person name="Melnick R.L."/>
            <person name="Guiltinan M.J."/>
            <person name="Tyler B.M."/>
            <person name="Meinhardt L.W."/>
            <person name="Bailey B.A."/>
        </authorList>
    </citation>
    <scope>NUCLEOTIDE SEQUENCE [LARGE SCALE GENOMIC DNA]</scope>
    <source>
        <strain evidence="4">zdho120</strain>
    </source>
</reference>
<dbReference type="STRING" id="4795.A0A225W7N6"/>
<dbReference type="Pfam" id="PF13843">
    <property type="entry name" value="DDE_Tnp_1_7"/>
    <property type="match status" value="1"/>
</dbReference>
<dbReference type="OrthoDB" id="123873at2759"/>
<name>A0A225W7N6_9STRA</name>
<protein>
    <recommendedName>
        <fullName evidence="2">PiggyBac transposable element-derived protein domain-containing protein</fullName>
    </recommendedName>
</protein>
<sequence>MGVSGWSDLATHTPYDYLQEPFEARPPDAMQKDYPRLYTGDSGPTPRALDAASSPSGAFFYFLQPQLWENVAAETNDYFDASIDERVEGQHAKQLKRALKHPELKFKSRDAIARTPIDCTFYRSKQRETCASLEHKGGRRHTAWVLRAVYDPRSIHAYLKKLHFSSNEDPRAAKDRAWKLRPVQDRFAAGYTLPAIMAFDECNLPSRSTFNRMRVYIKNKPHKWGTTLFMFFEVYCGKKERAGQAISTDYKSDPAAVVRNLQQVFGPTAVMRQFPRLSDRLILECDNGDPEILIGGGEADGATSVERKLDVSGE</sequence>
<feature type="compositionally biased region" description="Basic and acidic residues" evidence="1">
    <location>
        <begin position="22"/>
        <end position="35"/>
    </location>
</feature>
<organism evidence="3 4">
    <name type="scientific">Phytophthora megakarya</name>
    <dbReference type="NCBI Taxonomy" id="4795"/>
    <lineage>
        <taxon>Eukaryota</taxon>
        <taxon>Sar</taxon>
        <taxon>Stramenopiles</taxon>
        <taxon>Oomycota</taxon>
        <taxon>Peronosporomycetes</taxon>
        <taxon>Peronosporales</taxon>
        <taxon>Peronosporaceae</taxon>
        <taxon>Phytophthora</taxon>
    </lineage>
</organism>
<evidence type="ECO:0000256" key="1">
    <source>
        <dbReference type="SAM" id="MobiDB-lite"/>
    </source>
</evidence>
<evidence type="ECO:0000259" key="2">
    <source>
        <dbReference type="Pfam" id="PF13843"/>
    </source>
</evidence>
<dbReference type="PANTHER" id="PTHR37069">
    <property type="entry name" value="DDE_TNP_1_7 DOMAIN-CONTAINING PROTEIN"/>
    <property type="match status" value="1"/>
</dbReference>